<reference evidence="1" key="1">
    <citation type="journal article" date="2017" name="Nature">
        <title>The sunflower genome provides insights into oil metabolism, flowering and Asterid evolution.</title>
        <authorList>
            <person name="Badouin H."/>
            <person name="Gouzy J."/>
            <person name="Grassa C.J."/>
            <person name="Murat F."/>
            <person name="Staton S.E."/>
            <person name="Cottret L."/>
            <person name="Lelandais-Briere C."/>
            <person name="Owens G.L."/>
            <person name="Carrere S."/>
            <person name="Mayjonade B."/>
            <person name="Legrand L."/>
            <person name="Gill N."/>
            <person name="Kane N.C."/>
            <person name="Bowers J.E."/>
            <person name="Hubner S."/>
            <person name="Bellec A."/>
            <person name="Berard A."/>
            <person name="Berges H."/>
            <person name="Blanchet N."/>
            <person name="Boniface M.C."/>
            <person name="Brunel D."/>
            <person name="Catrice O."/>
            <person name="Chaidir N."/>
            <person name="Claudel C."/>
            <person name="Donnadieu C."/>
            <person name="Faraut T."/>
            <person name="Fievet G."/>
            <person name="Helmstetter N."/>
            <person name="King M."/>
            <person name="Knapp S.J."/>
            <person name="Lai Z."/>
            <person name="Le Paslier M.C."/>
            <person name="Lippi Y."/>
            <person name="Lorenzon L."/>
            <person name="Mandel J.R."/>
            <person name="Marage G."/>
            <person name="Marchand G."/>
            <person name="Marquand E."/>
            <person name="Bret-Mestries E."/>
            <person name="Morien E."/>
            <person name="Nambeesan S."/>
            <person name="Nguyen T."/>
            <person name="Pegot-Espagnet P."/>
            <person name="Pouilly N."/>
            <person name="Raftis F."/>
            <person name="Sallet E."/>
            <person name="Schiex T."/>
            <person name="Thomas J."/>
            <person name="Vandecasteele C."/>
            <person name="Vares D."/>
            <person name="Vear F."/>
            <person name="Vautrin S."/>
            <person name="Crespi M."/>
            <person name="Mangin B."/>
            <person name="Burke J.M."/>
            <person name="Salse J."/>
            <person name="Munos S."/>
            <person name="Vincourt P."/>
            <person name="Rieseberg L.H."/>
            <person name="Langlade N.B."/>
        </authorList>
    </citation>
    <scope>NUCLEOTIDE SEQUENCE</scope>
    <source>
        <tissue evidence="1">Leaves</tissue>
    </source>
</reference>
<protein>
    <submittedName>
        <fullName evidence="1">Uncharacterized protein</fullName>
    </submittedName>
</protein>
<keyword evidence="2" id="KW-1185">Reference proteome</keyword>
<proteinExistence type="predicted"/>
<evidence type="ECO:0000313" key="2">
    <source>
        <dbReference type="Proteomes" id="UP000215914"/>
    </source>
</evidence>
<dbReference type="Proteomes" id="UP000215914">
    <property type="component" value="Unassembled WGS sequence"/>
</dbReference>
<comment type="caution">
    <text evidence="1">The sequence shown here is derived from an EMBL/GenBank/DDBJ whole genome shotgun (WGS) entry which is preliminary data.</text>
</comment>
<gene>
    <name evidence="1" type="ORF">HanXRQr2_Chr15g0679821</name>
</gene>
<dbReference type="Gramene" id="mRNA:HanXRQr2_Chr15g0679821">
    <property type="protein sequence ID" value="CDS:HanXRQr2_Chr15g0679821.1"/>
    <property type="gene ID" value="HanXRQr2_Chr15g0679821"/>
</dbReference>
<dbReference type="EMBL" id="MNCJ02000330">
    <property type="protein sequence ID" value="KAF5763404.1"/>
    <property type="molecule type" value="Genomic_DNA"/>
</dbReference>
<dbReference type="AlphaFoldDB" id="A0A9K3H3G8"/>
<name>A0A9K3H3G8_HELAN</name>
<evidence type="ECO:0000313" key="1">
    <source>
        <dbReference type="EMBL" id="KAF5763404.1"/>
    </source>
</evidence>
<reference evidence="1" key="2">
    <citation type="submission" date="2020-06" db="EMBL/GenBank/DDBJ databases">
        <title>Helianthus annuus Genome sequencing and assembly Release 2.</title>
        <authorList>
            <person name="Gouzy J."/>
            <person name="Langlade N."/>
            <person name="Munos S."/>
        </authorList>
    </citation>
    <scope>NUCLEOTIDE SEQUENCE</scope>
    <source>
        <tissue evidence="1">Leaves</tissue>
    </source>
</reference>
<accession>A0A9K3H3G8</accession>
<organism evidence="1 2">
    <name type="scientific">Helianthus annuus</name>
    <name type="common">Common sunflower</name>
    <dbReference type="NCBI Taxonomy" id="4232"/>
    <lineage>
        <taxon>Eukaryota</taxon>
        <taxon>Viridiplantae</taxon>
        <taxon>Streptophyta</taxon>
        <taxon>Embryophyta</taxon>
        <taxon>Tracheophyta</taxon>
        <taxon>Spermatophyta</taxon>
        <taxon>Magnoliopsida</taxon>
        <taxon>eudicotyledons</taxon>
        <taxon>Gunneridae</taxon>
        <taxon>Pentapetalae</taxon>
        <taxon>asterids</taxon>
        <taxon>campanulids</taxon>
        <taxon>Asterales</taxon>
        <taxon>Asteraceae</taxon>
        <taxon>Asteroideae</taxon>
        <taxon>Heliantheae alliance</taxon>
        <taxon>Heliantheae</taxon>
        <taxon>Helianthus</taxon>
    </lineage>
</organism>
<sequence>MFNFDRHQILKHYQDNCNKISRLYDTKNQVLNHKIKDCRLAEFKFNKNRLNVKKTAIRNIELFNYTNKDLWLVIFRWYKGHFGNRPFIRFPSDHNLHFRTRFVQSRLNIPHANVLLQARTKPSASNLTDVLPVLVLNLTVTTGRWAC</sequence>